<evidence type="ECO:0008006" key="3">
    <source>
        <dbReference type="Google" id="ProtNLM"/>
    </source>
</evidence>
<dbReference type="AlphaFoldDB" id="C7PZB2"/>
<sequence>MKSVGRTTAVALDIEAPPDRIWSVLADTRSYADWNDHLRPDRPTESTAGMLRAGAIVVLRLSASQRRFIALRSTVTVAHPGYEARWVGRCMAPWLLSWEHSFDLTDGGDGTTRVLQTLTWRGLLAPVAGSSRWAAGFDHDMDALGEALRKRVGD</sequence>
<dbReference type="Gene3D" id="3.30.530.20">
    <property type="match status" value="1"/>
</dbReference>
<evidence type="ECO:0000313" key="2">
    <source>
        <dbReference type="Proteomes" id="UP000000851"/>
    </source>
</evidence>
<dbReference type="InterPro" id="IPR023393">
    <property type="entry name" value="START-like_dom_sf"/>
</dbReference>
<dbReference type="OrthoDB" id="191189at2"/>
<accession>C7PZB2</accession>
<dbReference type="EMBL" id="CP001700">
    <property type="protein sequence ID" value="ACU71569.1"/>
    <property type="molecule type" value="Genomic_DNA"/>
</dbReference>
<dbReference type="Pfam" id="PF10604">
    <property type="entry name" value="Polyketide_cyc2"/>
    <property type="match status" value="1"/>
</dbReference>
<proteinExistence type="predicted"/>
<protein>
    <recommendedName>
        <fullName evidence="3">Activator of Hsp90 ATPase 1 family protein</fullName>
    </recommendedName>
</protein>
<dbReference type="PANTHER" id="PTHR36166:SF1">
    <property type="entry name" value="SRPBCC DOMAIN-CONTAINING PROTEIN"/>
    <property type="match status" value="1"/>
</dbReference>
<reference evidence="1 2" key="1">
    <citation type="journal article" date="2009" name="Stand. Genomic Sci.">
        <title>Complete genome sequence of Catenulispora acidiphila type strain (ID 139908).</title>
        <authorList>
            <person name="Copeland A."/>
            <person name="Lapidus A."/>
            <person name="Glavina Del Rio T."/>
            <person name="Nolan M."/>
            <person name="Lucas S."/>
            <person name="Chen F."/>
            <person name="Tice H."/>
            <person name="Cheng J.F."/>
            <person name="Bruce D."/>
            <person name="Goodwin L."/>
            <person name="Pitluck S."/>
            <person name="Mikhailova N."/>
            <person name="Pati A."/>
            <person name="Ivanova N."/>
            <person name="Mavromatis K."/>
            <person name="Chen A."/>
            <person name="Palaniappan K."/>
            <person name="Chain P."/>
            <person name="Land M."/>
            <person name="Hauser L."/>
            <person name="Chang Y.J."/>
            <person name="Jeffries C.D."/>
            <person name="Chertkov O."/>
            <person name="Brettin T."/>
            <person name="Detter J.C."/>
            <person name="Han C."/>
            <person name="Ali Z."/>
            <person name="Tindall B.J."/>
            <person name="Goker M."/>
            <person name="Bristow J."/>
            <person name="Eisen J.A."/>
            <person name="Markowitz V."/>
            <person name="Hugenholtz P."/>
            <person name="Kyrpides N.C."/>
            <person name="Klenk H.P."/>
        </authorList>
    </citation>
    <scope>NUCLEOTIDE SEQUENCE [LARGE SCALE GENOMIC DNA]</scope>
    <source>
        <strain evidence="2">DSM 44928 / JCM 14897 / NBRC 102108 / NRRL B-24433 / ID139908</strain>
    </source>
</reference>
<dbReference type="Proteomes" id="UP000000851">
    <property type="component" value="Chromosome"/>
</dbReference>
<dbReference type="PANTHER" id="PTHR36166">
    <property type="entry name" value="CHROMOSOME 9, WHOLE GENOME SHOTGUN SEQUENCE"/>
    <property type="match status" value="1"/>
</dbReference>
<dbReference type="SUPFAM" id="SSF55961">
    <property type="entry name" value="Bet v1-like"/>
    <property type="match status" value="1"/>
</dbReference>
<organism evidence="1 2">
    <name type="scientific">Catenulispora acidiphila (strain DSM 44928 / JCM 14897 / NBRC 102108 / NRRL B-24433 / ID139908)</name>
    <dbReference type="NCBI Taxonomy" id="479433"/>
    <lineage>
        <taxon>Bacteria</taxon>
        <taxon>Bacillati</taxon>
        <taxon>Actinomycetota</taxon>
        <taxon>Actinomycetes</taxon>
        <taxon>Catenulisporales</taxon>
        <taxon>Catenulisporaceae</taxon>
        <taxon>Catenulispora</taxon>
    </lineage>
</organism>
<gene>
    <name evidence="1" type="ordered locus">Caci_2653</name>
</gene>
<dbReference type="STRING" id="479433.Caci_2653"/>
<name>C7PZB2_CATAD</name>
<dbReference type="HOGENOM" id="CLU_069867_4_0_11"/>
<keyword evidence="2" id="KW-1185">Reference proteome</keyword>
<dbReference type="InParanoid" id="C7PZB2"/>
<evidence type="ECO:0000313" key="1">
    <source>
        <dbReference type="EMBL" id="ACU71569.1"/>
    </source>
</evidence>
<dbReference type="eggNOG" id="COG4891">
    <property type="taxonomic scope" value="Bacteria"/>
</dbReference>
<dbReference type="InterPro" id="IPR019587">
    <property type="entry name" value="Polyketide_cyclase/dehydratase"/>
</dbReference>
<dbReference type="KEGG" id="cai:Caci_2653"/>
<dbReference type="RefSeq" id="WP_012786862.1">
    <property type="nucleotide sequence ID" value="NC_013131.1"/>
</dbReference>
<dbReference type="CDD" id="cd07822">
    <property type="entry name" value="SRPBCC_4"/>
    <property type="match status" value="1"/>
</dbReference>